<evidence type="ECO:0000313" key="1">
    <source>
        <dbReference type="EMBL" id="DAF49105.1"/>
    </source>
</evidence>
<reference evidence="1" key="1">
    <citation type="journal article" date="2021" name="Proc. Natl. Acad. Sci. U.S.A.">
        <title>A Catalog of Tens of Thousands of Viruses from Human Metagenomes Reveals Hidden Associations with Chronic Diseases.</title>
        <authorList>
            <person name="Tisza M.J."/>
            <person name="Buck C.B."/>
        </authorList>
    </citation>
    <scope>NUCLEOTIDE SEQUENCE</scope>
    <source>
        <strain evidence="1">Ctnpt50</strain>
    </source>
</reference>
<name>A0A8S5SDR7_9CAUD</name>
<accession>A0A8S5SDR7</accession>
<proteinExistence type="predicted"/>
<sequence>MEIYPNEIKEWTDYENQYKIAVAAVKWLDKSLRIVHGKRERNVELTYGLPYTSSGEYAAIWNTNVDARSNDDLALQFKGMALDKDNNPVIIWYMTNCDGWRYTTMKNFNELRKEGKV</sequence>
<protein>
    <submittedName>
        <fullName evidence="1">Uncharacterized protein</fullName>
    </submittedName>
</protein>
<organism evidence="1">
    <name type="scientific">Siphoviridae sp. ctnpt50</name>
    <dbReference type="NCBI Taxonomy" id="2827941"/>
    <lineage>
        <taxon>Viruses</taxon>
        <taxon>Duplodnaviria</taxon>
        <taxon>Heunggongvirae</taxon>
        <taxon>Uroviricota</taxon>
        <taxon>Caudoviricetes</taxon>
    </lineage>
</organism>
<dbReference type="EMBL" id="BK032577">
    <property type="protein sequence ID" value="DAF49105.1"/>
    <property type="molecule type" value="Genomic_DNA"/>
</dbReference>